<dbReference type="PANTHER" id="PTHR45982">
    <property type="entry name" value="REGULATOR OF CHROMOSOME CONDENSATION"/>
    <property type="match status" value="1"/>
</dbReference>
<dbReference type="InterPro" id="IPR000408">
    <property type="entry name" value="Reg_chr_condens"/>
</dbReference>
<gene>
    <name evidence="1" type="ORF">GLOINDRAFT_36203</name>
</gene>
<proteinExistence type="predicted"/>
<organism evidence="1">
    <name type="scientific">Rhizophagus irregularis (strain DAOM 181602 / DAOM 197198 / MUCL 43194)</name>
    <name type="common">Arbuscular mycorrhizal fungus</name>
    <name type="synonym">Glomus intraradices</name>
    <dbReference type="NCBI Taxonomy" id="747089"/>
    <lineage>
        <taxon>Eukaryota</taxon>
        <taxon>Fungi</taxon>
        <taxon>Fungi incertae sedis</taxon>
        <taxon>Mucoromycota</taxon>
        <taxon>Glomeromycotina</taxon>
        <taxon>Glomeromycetes</taxon>
        <taxon>Glomerales</taxon>
        <taxon>Glomeraceae</taxon>
        <taxon>Rhizophagus</taxon>
    </lineage>
</organism>
<accession>U9T9X2</accession>
<dbReference type="HOGENOM" id="CLU_1849996_0_0_1"/>
<dbReference type="VEuPathDB" id="FungiDB:RhiirFUN_008780"/>
<dbReference type="PANTHER" id="PTHR45982:SF1">
    <property type="entry name" value="REGULATOR OF CHROMOSOME CONDENSATION"/>
    <property type="match status" value="1"/>
</dbReference>
<dbReference type="Gene3D" id="2.130.10.30">
    <property type="entry name" value="Regulator of chromosome condensation 1/beta-lactamase-inhibitor protein II"/>
    <property type="match status" value="1"/>
</dbReference>
<dbReference type="STRING" id="747089.U9T9X2"/>
<dbReference type="EMBL" id="KI293735">
    <property type="protein sequence ID" value="ESA04945.1"/>
    <property type="molecule type" value="Genomic_DNA"/>
</dbReference>
<dbReference type="PROSITE" id="PS50012">
    <property type="entry name" value="RCC1_3"/>
    <property type="match status" value="1"/>
</dbReference>
<dbReference type="SUPFAM" id="SSF50985">
    <property type="entry name" value="RCC1/BLIP-II"/>
    <property type="match status" value="1"/>
</dbReference>
<sequence>AGSLHNAALTSDGKIVTWEINDHSTLGCFTESPKSVEAKLIFERGNYNIVEEVKPVYAEGLDNVSIVKVVCGDNATFTISDQGHLYAIRQYSLDTSKQAIIPLKRHSFFNKIGQKVEEFAASEYHTLAHMQNEQVFSFE</sequence>
<name>U9T9X2_RHIID</name>
<reference evidence="1" key="1">
    <citation type="submission" date="2013-07" db="EMBL/GenBank/DDBJ databases">
        <title>The genome of an arbuscular mycorrhizal fungus provides insights into the evolution of the oldest plant symbiosis.</title>
        <authorList>
            <consortium name="DOE Joint Genome Institute"/>
            <person name="Tisserant E."/>
            <person name="Malbreil M."/>
            <person name="Kuo A."/>
            <person name="Kohler A."/>
            <person name="Symeonidi A."/>
            <person name="Balestrini R."/>
            <person name="Charron P."/>
            <person name="Duensing N."/>
            <person name="Frei-dit-Frey N."/>
            <person name="Gianinazzi-Pearson V."/>
            <person name="Gilbert B."/>
            <person name="Handa Y."/>
            <person name="Hijri M."/>
            <person name="Kaul R."/>
            <person name="Kawaguchi M."/>
            <person name="Krajinski F."/>
            <person name="Lammers P."/>
            <person name="Lapierre D."/>
            <person name="Masclaux F.G."/>
            <person name="Murat C."/>
            <person name="Morin E."/>
            <person name="Ndikumana S."/>
            <person name="Pagni M."/>
            <person name="Petitpierre D."/>
            <person name="Requena N."/>
            <person name="Rosikiewicz P."/>
            <person name="Riley R."/>
            <person name="Saito K."/>
            <person name="San Clemente H."/>
            <person name="Shapiro H."/>
            <person name="van Tuinen D."/>
            <person name="Becard G."/>
            <person name="Bonfante P."/>
            <person name="Paszkowski U."/>
            <person name="Shachar-Hill Y."/>
            <person name="Young J.P."/>
            <person name="Sanders I.R."/>
            <person name="Henrissat B."/>
            <person name="Rensing S.A."/>
            <person name="Grigoriev I.V."/>
            <person name="Corradi N."/>
            <person name="Roux C."/>
            <person name="Martin F."/>
        </authorList>
    </citation>
    <scope>NUCLEOTIDE SEQUENCE</scope>
    <source>
        <strain evidence="1">DAOM 197198</strain>
    </source>
</reference>
<dbReference type="InterPro" id="IPR051553">
    <property type="entry name" value="Ran_GTPase-activating"/>
</dbReference>
<dbReference type="AlphaFoldDB" id="U9T9X2"/>
<dbReference type="InterPro" id="IPR009091">
    <property type="entry name" value="RCC1/BLIP-II"/>
</dbReference>
<feature type="non-terminal residue" evidence="1">
    <location>
        <position position="1"/>
    </location>
</feature>
<evidence type="ECO:0000313" key="1">
    <source>
        <dbReference type="EMBL" id="ESA04945.1"/>
    </source>
</evidence>
<protein>
    <submittedName>
        <fullName evidence="1">Uncharacterized protein</fullName>
    </submittedName>
</protein>